<organism evidence="11 13">
    <name type="scientific">Anaerobutyricum hallii</name>
    <dbReference type="NCBI Taxonomy" id="39488"/>
    <lineage>
        <taxon>Bacteria</taxon>
        <taxon>Bacillati</taxon>
        <taxon>Bacillota</taxon>
        <taxon>Clostridia</taxon>
        <taxon>Lachnospirales</taxon>
        <taxon>Lachnospiraceae</taxon>
        <taxon>Anaerobutyricum</taxon>
    </lineage>
</organism>
<comment type="catalytic activity">
    <reaction evidence="1 10">
        <text>Transfers a segment of a (1-&gt;4)-alpha-D-glucan to a new position in an acceptor, which may be glucose or a (1-&gt;4)-alpha-D-glucan.</text>
        <dbReference type="EC" id="2.4.1.25"/>
    </reaction>
</comment>
<dbReference type="Proteomes" id="UP000283497">
    <property type="component" value="Unassembled WGS sequence"/>
</dbReference>
<accession>A0A173RSY9</accession>
<evidence type="ECO:0000256" key="2">
    <source>
        <dbReference type="ARBA" id="ARBA00005684"/>
    </source>
</evidence>
<proteinExistence type="inferred from homology"/>
<evidence type="ECO:0000256" key="1">
    <source>
        <dbReference type="ARBA" id="ARBA00000439"/>
    </source>
</evidence>
<dbReference type="NCBIfam" id="TIGR00217">
    <property type="entry name" value="malQ"/>
    <property type="match status" value="1"/>
</dbReference>
<dbReference type="GeneID" id="75047060"/>
<evidence type="ECO:0000313" key="11">
    <source>
        <dbReference type="EMBL" id="CUM80689.1"/>
    </source>
</evidence>
<dbReference type="InterPro" id="IPR003385">
    <property type="entry name" value="Glyco_hydro_77"/>
</dbReference>
<dbReference type="InterPro" id="IPR017853">
    <property type="entry name" value="GH"/>
</dbReference>
<dbReference type="GO" id="GO:0004134">
    <property type="term" value="F:4-alpha-glucanotransferase activity"/>
    <property type="evidence" value="ECO:0007669"/>
    <property type="project" value="UniProtKB-EC"/>
</dbReference>
<dbReference type="EC" id="2.4.1.25" evidence="3 10"/>
<keyword evidence="7 10" id="KW-0119">Carbohydrate metabolism</keyword>
<dbReference type="EMBL" id="QRNJ01000007">
    <property type="protein sequence ID" value="RHK40974.1"/>
    <property type="molecule type" value="Genomic_DNA"/>
</dbReference>
<dbReference type="OrthoDB" id="9811841at2"/>
<sequence length="503" mass="57957">MNDKFSLLKRMRRLSGILVHPTSLPGKFGIGDLGPEAYRFVDFLQESGQHLWQTLPLGPTGGHNSPYQCFSSFAGQPLLISPELLKDEGLLTDADLSNVPHFSDEEVDFAAVGEYKEELFKKAFARFKELPEDNPLKSELALFCKSAHWLDDYAMFMAIKKSKGGAHWLEWEKKYRKPTKSQKAVIEREFEDEILYEKFLQWTFCRQWSQLKAYANERDILLIGDIPIFVSGDSADVWAEPRLFQVDSDGFPTVVAGVPPDYFSATGQLWGNPLYDWKYHKKTNYEWWMERFKTQFLLSDIVRIDHFRGLESYWEIPADSETALNGKWVDGPKDEFFEVLIKTFGEEPPIIAEDLGIITDDVRALRDKFGLPGMKILQFAFEDEDSNYLPYNQPYNCVCYTGTHDNDTTTGWYATASEKARDKVRRYMNTDASQVSWDFIRTCFGSPARFAIIPVQDLFCQGSDCRMNTPGKADGNWAYRMKKELLTSDVAKRLYDVTKLYGR</sequence>
<evidence type="ECO:0000313" key="12">
    <source>
        <dbReference type="EMBL" id="RHK40974.1"/>
    </source>
</evidence>
<dbReference type="PANTHER" id="PTHR32438">
    <property type="entry name" value="4-ALPHA-GLUCANOTRANSFERASE DPE1, CHLOROPLASTIC/AMYLOPLASTIC"/>
    <property type="match status" value="1"/>
</dbReference>
<evidence type="ECO:0000256" key="9">
    <source>
        <dbReference type="ARBA" id="ARBA00031501"/>
    </source>
</evidence>
<evidence type="ECO:0000256" key="5">
    <source>
        <dbReference type="ARBA" id="ARBA00022676"/>
    </source>
</evidence>
<dbReference type="Pfam" id="PF02446">
    <property type="entry name" value="Glyco_hydro_77"/>
    <property type="match status" value="1"/>
</dbReference>
<dbReference type="AlphaFoldDB" id="A0A173RSY9"/>
<dbReference type="Proteomes" id="UP000095390">
    <property type="component" value="Unassembled WGS sequence"/>
</dbReference>
<dbReference type="EMBL" id="CYYC01000003">
    <property type="protein sequence ID" value="CUM80689.1"/>
    <property type="molecule type" value="Genomic_DNA"/>
</dbReference>
<reference evidence="12 14" key="2">
    <citation type="submission" date="2018-08" db="EMBL/GenBank/DDBJ databases">
        <title>A genome reference for cultivated species of the human gut microbiota.</title>
        <authorList>
            <person name="Zou Y."/>
            <person name="Xue W."/>
            <person name="Luo G."/>
        </authorList>
    </citation>
    <scope>NUCLEOTIDE SEQUENCE [LARGE SCALE GENOMIC DNA]</scope>
    <source>
        <strain evidence="12 14">AF45-14BH</strain>
    </source>
</reference>
<keyword evidence="5 10" id="KW-0328">Glycosyltransferase</keyword>
<evidence type="ECO:0000256" key="3">
    <source>
        <dbReference type="ARBA" id="ARBA00012560"/>
    </source>
</evidence>
<evidence type="ECO:0000256" key="4">
    <source>
        <dbReference type="ARBA" id="ARBA00020295"/>
    </source>
</evidence>
<keyword evidence="6 10" id="KW-0808">Transferase</keyword>
<dbReference type="NCBIfam" id="NF011079">
    <property type="entry name" value="PRK14508.1-2"/>
    <property type="match status" value="1"/>
</dbReference>
<dbReference type="SUPFAM" id="SSF51445">
    <property type="entry name" value="(Trans)glycosidases"/>
    <property type="match status" value="1"/>
</dbReference>
<dbReference type="PANTHER" id="PTHR32438:SF5">
    <property type="entry name" value="4-ALPHA-GLUCANOTRANSFERASE DPE1, CHLOROPLASTIC_AMYLOPLASTIC"/>
    <property type="match status" value="1"/>
</dbReference>
<protein>
    <recommendedName>
        <fullName evidence="4 10">4-alpha-glucanotransferase</fullName>
        <ecNumber evidence="3 10">2.4.1.25</ecNumber>
    </recommendedName>
    <alternativeName>
        <fullName evidence="8 10">Amylomaltase</fullName>
    </alternativeName>
    <alternativeName>
        <fullName evidence="9 10">Disproportionating enzyme</fullName>
    </alternativeName>
</protein>
<dbReference type="Gene3D" id="3.20.20.80">
    <property type="entry name" value="Glycosidases"/>
    <property type="match status" value="1"/>
</dbReference>
<evidence type="ECO:0000256" key="8">
    <source>
        <dbReference type="ARBA" id="ARBA00031423"/>
    </source>
</evidence>
<name>A0A173RSY9_9FIRM</name>
<evidence type="ECO:0000256" key="6">
    <source>
        <dbReference type="ARBA" id="ARBA00022679"/>
    </source>
</evidence>
<dbReference type="RefSeq" id="WP_005349303.1">
    <property type="nucleotide sequence ID" value="NZ_CATVRT010000002.1"/>
</dbReference>
<evidence type="ECO:0000313" key="13">
    <source>
        <dbReference type="Proteomes" id="UP000095390"/>
    </source>
</evidence>
<dbReference type="NCBIfam" id="NF011080">
    <property type="entry name" value="PRK14508.1-3"/>
    <property type="match status" value="1"/>
</dbReference>
<evidence type="ECO:0000313" key="14">
    <source>
        <dbReference type="Proteomes" id="UP000283497"/>
    </source>
</evidence>
<comment type="similarity">
    <text evidence="2 10">Belongs to the disproportionating enzyme family.</text>
</comment>
<evidence type="ECO:0000256" key="10">
    <source>
        <dbReference type="RuleBase" id="RU361207"/>
    </source>
</evidence>
<reference evidence="11 13" key="1">
    <citation type="submission" date="2015-09" db="EMBL/GenBank/DDBJ databases">
        <authorList>
            <consortium name="Pathogen Informatics"/>
        </authorList>
    </citation>
    <scope>NUCLEOTIDE SEQUENCE [LARGE SCALE GENOMIC DNA]</scope>
    <source>
        <strain evidence="11 13">2789STDY5834966</strain>
    </source>
</reference>
<gene>
    <name evidence="11" type="primary">malQ_1</name>
    <name evidence="12" type="synonym">malQ</name>
    <name evidence="12" type="ORF">DW068_03040</name>
    <name evidence="11" type="ORF">ERS852578_00356</name>
</gene>
<dbReference type="GO" id="GO:0005975">
    <property type="term" value="P:carbohydrate metabolic process"/>
    <property type="evidence" value="ECO:0007669"/>
    <property type="project" value="InterPro"/>
</dbReference>
<evidence type="ECO:0000256" key="7">
    <source>
        <dbReference type="ARBA" id="ARBA00023277"/>
    </source>
</evidence>